<dbReference type="FunFam" id="3.40.50.300:FF:000826">
    <property type="entry name" value="Replicative DNA helicase Mcm"/>
    <property type="match status" value="1"/>
</dbReference>
<dbReference type="InterPro" id="IPR008047">
    <property type="entry name" value="MCM_4"/>
</dbReference>
<dbReference type="SMART" id="SM00350">
    <property type="entry name" value="MCM"/>
    <property type="match status" value="1"/>
</dbReference>
<dbReference type="InterPro" id="IPR027925">
    <property type="entry name" value="MCM_N"/>
</dbReference>
<dbReference type="Gene3D" id="3.40.50.300">
    <property type="entry name" value="P-loop containing nucleotide triphosphate hydrolases"/>
    <property type="match status" value="1"/>
</dbReference>
<dbReference type="Pfam" id="PF17207">
    <property type="entry name" value="MCM_OB"/>
    <property type="match status" value="1"/>
</dbReference>
<dbReference type="GO" id="GO:0005524">
    <property type="term" value="F:ATP binding"/>
    <property type="evidence" value="ECO:0007669"/>
    <property type="project" value="UniProtKB-KW"/>
</dbReference>
<keyword evidence="3" id="KW-0235">DNA replication</keyword>
<protein>
    <recommendedName>
        <fullName evidence="2">DNA helicase</fullName>
        <ecNumber evidence="2">3.6.4.12</ecNumber>
    </recommendedName>
</protein>
<dbReference type="InterPro" id="IPR027417">
    <property type="entry name" value="P-loop_NTPase"/>
</dbReference>
<feature type="domain" description="MCM C-terminal AAA(+) ATPase" evidence="10">
    <location>
        <begin position="282"/>
        <end position="505"/>
    </location>
</feature>
<gene>
    <name evidence="14" type="ORF">MmiHf6_17740</name>
</gene>
<sequence>MKHLLLSKFAVINLKFGDIMVVDEKWNKKLKDFLKRYHQDDVLELANSYPDKRSLTVNYDKLEVFDRDIARDLMEDPESVILSLEFALKDMDLPTSKNLENAHVRVINIPNRIPIRDLRSKHLSKFIAIEGMIRRATEVRPRITKAAYKCLRCDTITYVEQPGNKLDEPYSGCENENCGKRGPFKLVIEQSDFIDSQKGQVQESPDSLKGGSNPQSIEINFNDDLTGMISPGDRVIINGILRSVPRALREGKSTFYDLVLDANSIEHLDQEYDEIDITAEEEEEILELSRDPGIYDKIVSSIAPTIYGNEHVKRALMYQLFSGVVKQFPDGTRTRGDIHIILVGDPGVAKSQLLRYIVKLSPRGVFASGKSSSASGLTAAAVRDDLGDGRWTIEGGALVMADMGIAAVDEMDKMRDEDKSSLHEAMEQQTISIAKAGIIATLKSRCALLGAANPVYGRFNRYESLADQIDMPPALLSRFDLIFLLLDVPESQMDNRIAEHVLQTHYTGELMQHKSNISSSDITQEYIDSQMINIIPEIDPDLLRKYVAYSRRNVYPIMDDDARMHLVDFYTSLRKQGEGKNTPVPVTARQLEALIRLAEASARVRLSNRVTIDDAIRTTDITMECLKNVGIDPATGMLDADIIASGISKSQRDKIEIVRDIIKMIAERSEGHKASRKEVYAEAEKSGIVADEMDVYIEKMRKKGDIAEPDKDHLKWISR</sequence>
<evidence type="ECO:0000256" key="1">
    <source>
        <dbReference type="ARBA" id="ARBA00008010"/>
    </source>
</evidence>
<dbReference type="Gene3D" id="1.10.10.10">
    <property type="entry name" value="Winged helix-like DNA-binding domain superfamily/Winged helix DNA-binding domain"/>
    <property type="match status" value="1"/>
</dbReference>
<dbReference type="InterPro" id="IPR031327">
    <property type="entry name" value="MCM"/>
</dbReference>
<dbReference type="Gene3D" id="3.30.1640.10">
    <property type="entry name" value="mini-chromosome maintenance (MCM) complex, chain A, domain 1"/>
    <property type="match status" value="1"/>
</dbReference>
<dbReference type="Pfam" id="PF17855">
    <property type="entry name" value="MCM_lid"/>
    <property type="match status" value="1"/>
</dbReference>
<feature type="domain" description="MCM OB" evidence="12">
    <location>
        <begin position="115"/>
        <end position="245"/>
    </location>
</feature>
<feature type="domain" description="MCM N-terminal" evidence="11">
    <location>
        <begin position="28"/>
        <end position="91"/>
    </location>
</feature>
<evidence type="ECO:0000259" key="12">
    <source>
        <dbReference type="Pfam" id="PF17207"/>
    </source>
</evidence>
<feature type="region of interest" description="Disordered" evidence="9">
    <location>
        <begin position="196"/>
        <end position="215"/>
    </location>
</feature>
<dbReference type="GO" id="GO:0016787">
    <property type="term" value="F:hydrolase activity"/>
    <property type="evidence" value="ECO:0007669"/>
    <property type="project" value="UniProtKB-KW"/>
</dbReference>
<evidence type="ECO:0000256" key="5">
    <source>
        <dbReference type="ARBA" id="ARBA00022801"/>
    </source>
</evidence>
<dbReference type="InterPro" id="IPR033762">
    <property type="entry name" value="MCM_OB"/>
</dbReference>
<dbReference type="InterPro" id="IPR012340">
    <property type="entry name" value="NA-bd_OB-fold"/>
</dbReference>
<dbReference type="GO" id="GO:0042555">
    <property type="term" value="C:MCM complex"/>
    <property type="evidence" value="ECO:0007669"/>
    <property type="project" value="InterPro"/>
</dbReference>
<dbReference type="EC" id="3.6.4.12" evidence="2"/>
<keyword evidence="6" id="KW-0347">Helicase</keyword>
<evidence type="ECO:0000256" key="6">
    <source>
        <dbReference type="ARBA" id="ARBA00022806"/>
    </source>
</evidence>
<dbReference type="Pfam" id="PF00493">
    <property type="entry name" value="MCM"/>
    <property type="match status" value="1"/>
</dbReference>
<dbReference type="EMBL" id="CP131059">
    <property type="protein sequence ID" value="WNY24438.1"/>
    <property type="molecule type" value="Genomic_DNA"/>
</dbReference>
<feature type="domain" description="MCM AAA-lid" evidence="13">
    <location>
        <begin position="541"/>
        <end position="625"/>
    </location>
</feature>
<dbReference type="Proteomes" id="UP001302978">
    <property type="component" value="Chromosome"/>
</dbReference>
<accession>A0AA96V3R1</accession>
<evidence type="ECO:0000256" key="4">
    <source>
        <dbReference type="ARBA" id="ARBA00022741"/>
    </source>
</evidence>
<dbReference type="KEGG" id="mehf:MmiHf6_17740"/>
<keyword evidence="4" id="KW-0547">Nucleotide-binding</keyword>
<dbReference type="PRINTS" id="PR01657">
    <property type="entry name" value="MCMFAMILY"/>
</dbReference>
<evidence type="ECO:0000259" key="13">
    <source>
        <dbReference type="Pfam" id="PF17855"/>
    </source>
</evidence>
<evidence type="ECO:0000259" key="10">
    <source>
        <dbReference type="Pfam" id="PF00493"/>
    </source>
</evidence>
<keyword evidence="8" id="KW-0238">DNA-binding</keyword>
<evidence type="ECO:0000313" key="14">
    <source>
        <dbReference type="EMBL" id="WNY24438.1"/>
    </source>
</evidence>
<comment type="similarity">
    <text evidence="1">Belongs to the MCM family.</text>
</comment>
<reference evidence="14 15" key="1">
    <citation type="submission" date="2023-07" db="EMBL/GenBank/DDBJ databases">
        <title>Closed genoem sequence of Methanomicrococcus sp. Hf6.</title>
        <authorList>
            <person name="Poehlein A."/>
            <person name="Protasov E."/>
            <person name="Platt K."/>
            <person name="Reeh H."/>
            <person name="Daniel R."/>
            <person name="Brune A."/>
        </authorList>
    </citation>
    <scope>NUCLEOTIDE SEQUENCE [LARGE SCALE GENOMIC DNA]</scope>
    <source>
        <strain evidence="14 15">Hf6</strain>
    </source>
</reference>
<evidence type="ECO:0000256" key="9">
    <source>
        <dbReference type="SAM" id="MobiDB-lite"/>
    </source>
</evidence>
<evidence type="ECO:0000256" key="7">
    <source>
        <dbReference type="ARBA" id="ARBA00022840"/>
    </source>
</evidence>
<proteinExistence type="inferred from homology"/>
<dbReference type="PANTHER" id="PTHR11630:SF66">
    <property type="entry name" value="DNA REPLICATION LICENSING FACTOR MCM4"/>
    <property type="match status" value="1"/>
</dbReference>
<dbReference type="SUPFAM" id="SSF50249">
    <property type="entry name" value="Nucleic acid-binding proteins"/>
    <property type="match status" value="1"/>
</dbReference>
<keyword evidence="5" id="KW-0378">Hydrolase</keyword>
<keyword evidence="7" id="KW-0067">ATP-binding</keyword>
<dbReference type="GO" id="GO:0006270">
    <property type="term" value="P:DNA replication initiation"/>
    <property type="evidence" value="ECO:0007669"/>
    <property type="project" value="InterPro"/>
</dbReference>
<dbReference type="AlphaFoldDB" id="A0AA96V3R1"/>
<dbReference type="Pfam" id="PF14551">
    <property type="entry name" value="MCM_N"/>
    <property type="match status" value="1"/>
</dbReference>
<organism evidence="14 15">
    <name type="scientific">Methanimicrococcus hongohii</name>
    <dbReference type="NCBI Taxonomy" id="3028295"/>
    <lineage>
        <taxon>Archaea</taxon>
        <taxon>Methanobacteriati</taxon>
        <taxon>Methanobacteriota</taxon>
        <taxon>Stenosarchaea group</taxon>
        <taxon>Methanomicrobia</taxon>
        <taxon>Methanosarcinales</taxon>
        <taxon>Methanosarcinaceae</taxon>
        <taxon>Methanimicrococcus</taxon>
    </lineage>
</organism>
<evidence type="ECO:0000256" key="3">
    <source>
        <dbReference type="ARBA" id="ARBA00022705"/>
    </source>
</evidence>
<dbReference type="PRINTS" id="PR01660">
    <property type="entry name" value="MCMPROTEIN4"/>
</dbReference>
<dbReference type="GO" id="GO:0017116">
    <property type="term" value="F:single-stranded DNA helicase activity"/>
    <property type="evidence" value="ECO:0007669"/>
    <property type="project" value="TreeGrafter"/>
</dbReference>
<dbReference type="Gene3D" id="2.40.50.140">
    <property type="entry name" value="Nucleic acid-binding proteins"/>
    <property type="match status" value="1"/>
</dbReference>
<dbReference type="Gene3D" id="2.20.28.10">
    <property type="match status" value="1"/>
</dbReference>
<evidence type="ECO:0000256" key="8">
    <source>
        <dbReference type="ARBA" id="ARBA00023125"/>
    </source>
</evidence>
<evidence type="ECO:0000313" key="15">
    <source>
        <dbReference type="Proteomes" id="UP001302978"/>
    </source>
</evidence>
<keyword evidence="15" id="KW-1185">Reference proteome</keyword>
<dbReference type="PANTHER" id="PTHR11630">
    <property type="entry name" value="DNA REPLICATION LICENSING FACTOR MCM FAMILY MEMBER"/>
    <property type="match status" value="1"/>
</dbReference>
<dbReference type="InterPro" id="IPR041562">
    <property type="entry name" value="MCM_lid"/>
</dbReference>
<evidence type="ECO:0000259" key="11">
    <source>
        <dbReference type="Pfam" id="PF14551"/>
    </source>
</evidence>
<dbReference type="GO" id="GO:0003697">
    <property type="term" value="F:single-stranded DNA binding"/>
    <property type="evidence" value="ECO:0007669"/>
    <property type="project" value="TreeGrafter"/>
</dbReference>
<dbReference type="InterPro" id="IPR001208">
    <property type="entry name" value="MCM_dom"/>
</dbReference>
<dbReference type="FunFam" id="2.20.28.10:FF:000003">
    <property type="entry name" value="DNA helicase"/>
    <property type="match status" value="1"/>
</dbReference>
<name>A0AA96V3R1_9EURY</name>
<dbReference type="SUPFAM" id="SSF52540">
    <property type="entry name" value="P-loop containing nucleoside triphosphate hydrolases"/>
    <property type="match status" value="1"/>
</dbReference>
<evidence type="ECO:0000256" key="2">
    <source>
        <dbReference type="ARBA" id="ARBA00012551"/>
    </source>
</evidence>
<dbReference type="InterPro" id="IPR036388">
    <property type="entry name" value="WH-like_DNA-bd_sf"/>
</dbReference>